<comment type="function">
    <text evidence="8">Component of the proteasome, a multicatalytic proteinase complex which is characterized by its ability to cleave peptides with Arg, Phe, Tyr, Leu, and Glu adjacent to the leaving group at neutral or slightly basic pH. The proteasome has an ATP-dependent proteolytic activity.</text>
</comment>
<dbReference type="SUPFAM" id="SSF56235">
    <property type="entry name" value="N-terminal nucleophile aminohydrolases (Ntn hydrolases)"/>
    <property type="match status" value="1"/>
</dbReference>
<dbReference type="PRINTS" id="PR00141">
    <property type="entry name" value="PROTEASOME"/>
</dbReference>
<dbReference type="InterPro" id="IPR029055">
    <property type="entry name" value="Ntn_hydrolases_N"/>
</dbReference>
<name>Q9AW13_GUITH</name>
<evidence type="ECO:0000256" key="6">
    <source>
        <dbReference type="ARBA" id="ARBA00022942"/>
    </source>
</evidence>
<organism evidence="9 10">
    <name type="scientific">Guillardia theta</name>
    <name type="common">Cryptophyte</name>
    <name type="synonym">Cryptomonas phi</name>
    <dbReference type="NCBI Taxonomy" id="55529"/>
    <lineage>
        <taxon>Eukaryota</taxon>
        <taxon>Cryptophyceae</taxon>
        <taxon>Pyrenomonadales</taxon>
        <taxon>Geminigeraceae</taxon>
        <taxon>Guillardia</taxon>
    </lineage>
</organism>
<comment type="similarity">
    <text evidence="8">Belongs to the peptidase T1B family.</text>
</comment>
<comment type="subcellular location">
    <subcellularLocation>
        <location evidence="8">Cytoplasm</location>
    </subcellularLocation>
    <subcellularLocation>
        <location evidence="8">Nucleus</location>
    </subcellularLocation>
</comment>
<dbReference type="Gene3D" id="3.60.20.10">
    <property type="entry name" value="Glutamine Phosphoribosylpyrophosphate, subunit 1, domain 1"/>
    <property type="match status" value="1"/>
</dbReference>
<dbReference type="AlphaFoldDB" id="Q9AW13"/>
<evidence type="ECO:0000256" key="7">
    <source>
        <dbReference type="PIRSR" id="PIRSR600243-1"/>
    </source>
</evidence>
<evidence type="ECO:0000256" key="8">
    <source>
        <dbReference type="RuleBase" id="RU004203"/>
    </source>
</evidence>
<feature type="active site" description="Nucleophile" evidence="7">
    <location>
        <position position="9"/>
    </location>
</feature>
<dbReference type="Proteomes" id="UP000242167">
    <property type="component" value="Nucleomorph 2"/>
</dbReference>
<dbReference type="GO" id="GO:0004298">
    <property type="term" value="F:threonine-type endopeptidase activity"/>
    <property type="evidence" value="ECO:0007669"/>
    <property type="project" value="UniProtKB-KW"/>
</dbReference>
<dbReference type="GO" id="GO:0005634">
    <property type="term" value="C:nucleus"/>
    <property type="evidence" value="ECO:0007669"/>
    <property type="project" value="UniProtKB-SubCell"/>
</dbReference>
<reference evidence="9 10" key="1">
    <citation type="journal article" date="2001" name="Nature">
        <title>The highly reduced genome of an enslaved algal nucleus.</title>
        <authorList>
            <person name="Douglas S."/>
            <person name="Zauner S."/>
            <person name="Fraunholz M."/>
            <person name="Beaton M."/>
            <person name="Penny S."/>
            <person name="Deng L."/>
            <person name="Wu X."/>
            <person name="Reith M."/>
            <person name="Cavalier-Smith T."/>
            <person name="Maier U."/>
        </authorList>
    </citation>
    <scope>NUCLEOTIDE SEQUENCE [LARGE SCALE GENOMIC DNA]</scope>
</reference>
<dbReference type="GO" id="GO:0019774">
    <property type="term" value="C:proteasome core complex, beta-subunit complex"/>
    <property type="evidence" value="ECO:0007669"/>
    <property type="project" value="UniProtKB-ARBA"/>
</dbReference>
<comment type="catalytic activity">
    <reaction evidence="1">
        <text>Cleavage of peptide bonds with very broad specificity.</text>
        <dbReference type="EC" id="3.4.25.1"/>
    </reaction>
</comment>
<dbReference type="RefSeq" id="XP_001713274.1">
    <property type="nucleotide sequence ID" value="XM_001713222.1"/>
</dbReference>
<evidence type="ECO:0000256" key="2">
    <source>
        <dbReference type="ARBA" id="ARBA00022490"/>
    </source>
</evidence>
<dbReference type="PROSITE" id="PS00854">
    <property type="entry name" value="PROTEASOME_BETA_1"/>
    <property type="match status" value="1"/>
</dbReference>
<dbReference type="InterPro" id="IPR001353">
    <property type="entry name" value="Proteasome_sua/b"/>
</dbReference>
<dbReference type="Pfam" id="PF00227">
    <property type="entry name" value="Proteasome"/>
    <property type="match status" value="1"/>
</dbReference>
<keyword evidence="6 8" id="KW-0647">Proteasome</keyword>
<evidence type="ECO:0000313" key="10">
    <source>
        <dbReference type="Proteomes" id="UP000242167"/>
    </source>
</evidence>
<sequence length="198" mass="22037">MINYVNLGTTIISLKYINGIIIGSDSKVNIGSFISNRNSDKVFQLSKFIVCCRSGKSADNQNLCDKLKNYVIEKEFIYGRHVLVREVVQFIKTLMYNCNLECTMICAGWDCTNGFQNYLITNGGGLIQKSIIVNGGGSNYISGLIDNNFNETMSLEECEKLITKSLSIAINKDTRSGGIIRLTYISSAGMIKKCFLPY</sequence>
<dbReference type="InterPro" id="IPR023333">
    <property type="entry name" value="Proteasome_suB-type"/>
</dbReference>
<keyword evidence="5" id="KW-0378">Hydrolase</keyword>
<evidence type="ECO:0000256" key="5">
    <source>
        <dbReference type="ARBA" id="ARBA00022801"/>
    </source>
</evidence>
<dbReference type="PANTHER" id="PTHR32194">
    <property type="entry name" value="METALLOPROTEASE TLDD"/>
    <property type="match status" value="1"/>
</dbReference>
<evidence type="ECO:0000256" key="1">
    <source>
        <dbReference type="ARBA" id="ARBA00001198"/>
    </source>
</evidence>
<dbReference type="EMBL" id="AJ010592">
    <property type="protein sequence ID" value="CAC27058.1"/>
    <property type="molecule type" value="Genomic_DNA"/>
</dbReference>
<gene>
    <name evidence="9" type="primary">prsB1</name>
</gene>
<dbReference type="GeneID" id="857475"/>
<dbReference type="GO" id="GO:0000428">
    <property type="term" value="C:DNA-directed RNA polymerase complex"/>
    <property type="evidence" value="ECO:0007669"/>
    <property type="project" value="UniProtKB-KW"/>
</dbReference>
<keyword evidence="8" id="KW-0539">Nucleus</keyword>
<evidence type="ECO:0000256" key="4">
    <source>
        <dbReference type="ARBA" id="ARBA00022698"/>
    </source>
</evidence>
<dbReference type="PIR" id="H90111">
    <property type="entry name" value="H90111"/>
</dbReference>
<protein>
    <recommendedName>
        <fullName evidence="8">Proteasome subunit beta</fullName>
    </recommendedName>
</protein>
<keyword evidence="4" id="KW-0888">Threonine protease</keyword>
<dbReference type="CDD" id="cd03762">
    <property type="entry name" value="proteasome_beta_type_6"/>
    <property type="match status" value="1"/>
</dbReference>
<dbReference type="InterPro" id="IPR000243">
    <property type="entry name" value="Pept_T1A_subB"/>
</dbReference>
<dbReference type="InterPro" id="IPR016050">
    <property type="entry name" value="Proteasome_bsu_CS"/>
</dbReference>
<evidence type="ECO:0000256" key="3">
    <source>
        <dbReference type="ARBA" id="ARBA00022670"/>
    </source>
</evidence>
<comment type="subunit">
    <text evidence="8">Component of the proteasome complex.</text>
</comment>
<evidence type="ECO:0000313" key="9">
    <source>
        <dbReference type="EMBL" id="CAC27058.1"/>
    </source>
</evidence>
<dbReference type="GO" id="GO:0051603">
    <property type="term" value="P:proteolysis involved in protein catabolic process"/>
    <property type="evidence" value="ECO:0007669"/>
    <property type="project" value="InterPro"/>
</dbReference>
<keyword evidence="3" id="KW-0645">Protease</keyword>
<accession>Q9AW13</accession>
<keyword evidence="2 8" id="KW-0963">Cytoplasm</keyword>
<dbReference type="GO" id="GO:0005737">
    <property type="term" value="C:cytoplasm"/>
    <property type="evidence" value="ECO:0007669"/>
    <property type="project" value="UniProtKB-SubCell"/>
</dbReference>
<dbReference type="PANTHER" id="PTHR32194:SF0">
    <property type="entry name" value="ATP-DEPENDENT PROTEASE SUBUNIT HSLV"/>
    <property type="match status" value="1"/>
</dbReference>
<proteinExistence type="inferred from homology"/>